<proteinExistence type="predicted"/>
<protein>
    <recommendedName>
        <fullName evidence="2">DUF5615 domain-containing protein</fullName>
    </recommendedName>
</protein>
<accession>A0A450SF85</accession>
<feature type="domain" description="DUF5615" evidence="2">
    <location>
        <begin position="1"/>
        <end position="48"/>
    </location>
</feature>
<evidence type="ECO:0000256" key="1">
    <source>
        <dbReference type="SAM" id="MobiDB-lite"/>
    </source>
</evidence>
<reference evidence="3" key="1">
    <citation type="submission" date="2019-02" db="EMBL/GenBank/DDBJ databases">
        <authorList>
            <person name="Gruber-Vodicka R. H."/>
            <person name="Seah K. B. B."/>
        </authorList>
    </citation>
    <scope>NUCLEOTIDE SEQUENCE</scope>
    <source>
        <strain evidence="3">BECK_BZ106</strain>
    </source>
</reference>
<dbReference type="AlphaFoldDB" id="A0A450SF85"/>
<evidence type="ECO:0000313" key="3">
    <source>
        <dbReference type="EMBL" id="VFJ51485.1"/>
    </source>
</evidence>
<dbReference type="InterPro" id="IPR041049">
    <property type="entry name" value="DUF5615"/>
</dbReference>
<organism evidence="3">
    <name type="scientific">Candidatus Kentrum sp. FW</name>
    <dbReference type="NCBI Taxonomy" id="2126338"/>
    <lineage>
        <taxon>Bacteria</taxon>
        <taxon>Pseudomonadati</taxon>
        <taxon>Pseudomonadota</taxon>
        <taxon>Gammaproteobacteria</taxon>
        <taxon>Candidatus Kentrum</taxon>
    </lineage>
</organism>
<feature type="compositionally biased region" description="Polar residues" evidence="1">
    <location>
        <begin position="70"/>
        <end position="86"/>
    </location>
</feature>
<sequence length="86" mass="9639">MDFLLDTNMPLAVLRVLIEASHRARHVRDLGLGNASDETIDQHVRAENTGIRDMARGKFRRLSSLEETNRNPPFSISLSESSNHPG</sequence>
<dbReference type="EMBL" id="CAADFD010000009">
    <property type="protein sequence ID" value="VFJ51485.1"/>
    <property type="molecule type" value="Genomic_DNA"/>
</dbReference>
<name>A0A450SF85_9GAMM</name>
<dbReference type="Pfam" id="PF18480">
    <property type="entry name" value="DUF5615"/>
    <property type="match status" value="1"/>
</dbReference>
<gene>
    <name evidence="3" type="ORF">BECKFW1821B_GA0114236_100930</name>
</gene>
<feature type="region of interest" description="Disordered" evidence="1">
    <location>
        <begin position="62"/>
        <end position="86"/>
    </location>
</feature>
<evidence type="ECO:0000259" key="2">
    <source>
        <dbReference type="Pfam" id="PF18480"/>
    </source>
</evidence>